<evidence type="ECO:0000259" key="6">
    <source>
        <dbReference type="Pfam" id="PF26304"/>
    </source>
</evidence>
<dbReference type="InterPro" id="IPR058804">
    <property type="entry name" value="SpaO_N"/>
</dbReference>
<dbReference type="GO" id="GO:0030254">
    <property type="term" value="P:protein secretion by the type III secretion system"/>
    <property type="evidence" value="ECO:0007669"/>
    <property type="project" value="InterPro"/>
</dbReference>
<evidence type="ECO:0000256" key="1">
    <source>
        <dbReference type="ARBA" id="ARBA00009226"/>
    </source>
</evidence>
<dbReference type="InterPro" id="IPR003283">
    <property type="entry name" value="T3SS_OMP_SpaO"/>
</dbReference>
<dbReference type="InterPro" id="IPR058805">
    <property type="entry name" value="SpaO_FliMN_C_rel"/>
</dbReference>
<gene>
    <name evidence="7" type="primary">spaO</name>
    <name evidence="7" type="ORF">PMO31116_01443</name>
</gene>
<keyword evidence="3" id="KW-0843">Virulence</keyword>
<dbReference type="Pfam" id="PF26304">
    <property type="entry name" value="FliMN_C_rel"/>
    <property type="match status" value="1"/>
</dbReference>
<dbReference type="GO" id="GO:0050918">
    <property type="term" value="P:positive chemotaxis"/>
    <property type="evidence" value="ECO:0007669"/>
    <property type="project" value="TreeGrafter"/>
</dbReference>
<evidence type="ECO:0000313" key="7">
    <source>
        <dbReference type="EMBL" id="VVD87961.1"/>
    </source>
</evidence>
<dbReference type="Pfam" id="PF01052">
    <property type="entry name" value="FliMN_C"/>
    <property type="match status" value="1"/>
</dbReference>
<proteinExistence type="inferred from homology"/>
<dbReference type="NCBIfam" id="NF006018">
    <property type="entry name" value="PRK08158.1"/>
    <property type="match status" value="1"/>
</dbReference>
<dbReference type="RefSeq" id="WP_150566115.1">
    <property type="nucleotide sequence ID" value="NZ_CABPSD010000003.1"/>
</dbReference>
<evidence type="ECO:0000259" key="5">
    <source>
        <dbReference type="Pfam" id="PF26294"/>
    </source>
</evidence>
<keyword evidence="8" id="KW-1185">Reference proteome</keyword>
<dbReference type="NCBIfam" id="TIGR02551">
    <property type="entry name" value="SpaO_YscQ"/>
    <property type="match status" value="1"/>
</dbReference>
<dbReference type="InterPro" id="IPR001543">
    <property type="entry name" value="FliN-like_C"/>
</dbReference>
<dbReference type="InterPro" id="IPR036429">
    <property type="entry name" value="SpoA-like_sf"/>
</dbReference>
<protein>
    <recommendedName>
        <fullName evidence="2">Surface presentation of antigens protein SpaO</fullName>
    </recommendedName>
</protein>
<dbReference type="GO" id="GO:0071978">
    <property type="term" value="P:bacterial-type flagellum-dependent swarming motility"/>
    <property type="evidence" value="ECO:0007669"/>
    <property type="project" value="TreeGrafter"/>
</dbReference>
<dbReference type="PANTHER" id="PTHR30034">
    <property type="entry name" value="FLAGELLAR MOTOR SWITCH PROTEIN FLIM"/>
    <property type="match status" value="1"/>
</dbReference>
<dbReference type="PANTHER" id="PTHR30034:SF5">
    <property type="entry name" value="SECRETION SYSTEM APPARATUS PROTEIN SSAQ"/>
    <property type="match status" value="1"/>
</dbReference>
<feature type="domain" description="SpaO N-terminal" evidence="5">
    <location>
        <begin position="4"/>
        <end position="134"/>
    </location>
</feature>
<name>A0A5E4TK82_9BURK</name>
<evidence type="ECO:0000259" key="4">
    <source>
        <dbReference type="Pfam" id="PF01052"/>
    </source>
</evidence>
<feature type="domain" description="Flagellar motor switch protein FliN-like C-terminal" evidence="4">
    <location>
        <begin position="231"/>
        <end position="299"/>
    </location>
</feature>
<dbReference type="EMBL" id="CABPSD010000003">
    <property type="protein sequence ID" value="VVD87961.1"/>
    <property type="molecule type" value="Genomic_DNA"/>
</dbReference>
<accession>A0A5E4TK82</accession>
<dbReference type="AlphaFoldDB" id="A0A5E4TK82"/>
<dbReference type="SUPFAM" id="SSF101801">
    <property type="entry name" value="Surface presentation of antigens (SPOA)"/>
    <property type="match status" value="1"/>
</dbReference>
<dbReference type="PRINTS" id="PR01339">
    <property type="entry name" value="TYPE3OMOPROT"/>
</dbReference>
<organism evidence="7 8">
    <name type="scientific">Pandoraea morbifera</name>
    <dbReference type="NCBI Taxonomy" id="2508300"/>
    <lineage>
        <taxon>Bacteria</taxon>
        <taxon>Pseudomonadati</taxon>
        <taxon>Pseudomonadota</taxon>
        <taxon>Betaproteobacteria</taxon>
        <taxon>Burkholderiales</taxon>
        <taxon>Burkholderiaceae</taxon>
        <taxon>Pandoraea</taxon>
    </lineage>
</organism>
<dbReference type="Proteomes" id="UP000368474">
    <property type="component" value="Unassembled WGS sequence"/>
</dbReference>
<feature type="domain" description="SpaO FliM/N C-terminal related" evidence="6">
    <location>
        <begin position="147"/>
        <end position="203"/>
    </location>
</feature>
<dbReference type="Pfam" id="PF26294">
    <property type="entry name" value="SpaO_N"/>
    <property type="match status" value="1"/>
</dbReference>
<reference evidence="7 8" key="1">
    <citation type="submission" date="2019-08" db="EMBL/GenBank/DDBJ databases">
        <authorList>
            <person name="Peeters C."/>
        </authorList>
    </citation>
    <scope>NUCLEOTIDE SEQUENCE [LARGE SCALE GENOMIC DNA]</scope>
    <source>
        <strain evidence="7 8">LMG 31116</strain>
    </source>
</reference>
<comment type="similarity">
    <text evidence="1">Belongs to the FliN/MopA/SpaO family.</text>
</comment>
<dbReference type="Gene3D" id="2.30.330.10">
    <property type="entry name" value="SpoA-like"/>
    <property type="match status" value="1"/>
</dbReference>
<evidence type="ECO:0000256" key="2">
    <source>
        <dbReference type="ARBA" id="ARBA00021925"/>
    </source>
</evidence>
<evidence type="ECO:0000313" key="8">
    <source>
        <dbReference type="Proteomes" id="UP000368474"/>
    </source>
</evidence>
<dbReference type="InterPro" id="IPR013385">
    <property type="entry name" value="T3SS_SpaO/YscQ/SpaO"/>
</dbReference>
<sequence length="307" mass="34104">MLRLRRVDEAAARLTAAADAWRARGWAATLEHLPRMGTWIQVQDTLHTWQGWVEPGMWLEGVSHELASLSCSADSERLAARLFAVSSRPLHLPMPELRYDMLDVASPIEGAALPEGRLLKVRAAECPVWLTRVPAVETTQWLDAGEVSVFLDMEIGRSRTSAAMLRSTGRGDVLLIRHTRRRVSCRGLTIGSFVHEEGRVMLDFDEQAAPDAGDDLGGFDARTPMPAPTPLEHLPVELVFVLQRERMTFAELQQVGRTRMLALPPGAEQRVEVRVNDTLLARGELVQLDGRLGVEIGQWFAGNAHVE</sequence>
<evidence type="ECO:0000256" key="3">
    <source>
        <dbReference type="ARBA" id="ARBA00023026"/>
    </source>
</evidence>